<dbReference type="SUPFAM" id="SSF50969">
    <property type="entry name" value="YVTN repeat-like/Quinoprotein amine dehydrogenase"/>
    <property type="match status" value="1"/>
</dbReference>
<dbReference type="PROSITE" id="PS51257">
    <property type="entry name" value="PROKAR_LIPOPROTEIN"/>
    <property type="match status" value="1"/>
</dbReference>
<name>A0ABU8I2F3_9SPHI</name>
<dbReference type="PANTHER" id="PTHR31270:SF1">
    <property type="entry name" value="GLUTAMINYL-PEPTIDE CYCLOTRANSFERASE"/>
    <property type="match status" value="1"/>
</dbReference>
<gene>
    <name evidence="1" type="ORF">VJ786_02210</name>
</gene>
<evidence type="ECO:0000313" key="1">
    <source>
        <dbReference type="EMBL" id="MEI5983708.1"/>
    </source>
</evidence>
<dbReference type="Gene3D" id="2.130.10.10">
    <property type="entry name" value="YVTN repeat-like/Quinoprotein amine dehydrogenase"/>
    <property type="match status" value="1"/>
</dbReference>
<keyword evidence="2" id="KW-1185">Reference proteome</keyword>
<evidence type="ECO:0000313" key="2">
    <source>
        <dbReference type="Proteomes" id="UP001363035"/>
    </source>
</evidence>
<organism evidence="1 2">
    <name type="scientific">Sphingobacterium tenebrionis</name>
    <dbReference type="NCBI Taxonomy" id="3111775"/>
    <lineage>
        <taxon>Bacteria</taxon>
        <taxon>Pseudomonadati</taxon>
        <taxon>Bacteroidota</taxon>
        <taxon>Sphingobacteriia</taxon>
        <taxon>Sphingobacteriales</taxon>
        <taxon>Sphingobacteriaceae</taxon>
        <taxon>Sphingobacterium</taxon>
    </lineage>
</organism>
<dbReference type="InterPro" id="IPR015943">
    <property type="entry name" value="WD40/YVTN_repeat-like_dom_sf"/>
</dbReference>
<protein>
    <submittedName>
        <fullName evidence="1">Glutaminyl-peptide cyclotransferase</fullName>
    </submittedName>
</protein>
<proteinExistence type="predicted"/>
<dbReference type="Pfam" id="PF05096">
    <property type="entry name" value="Glu_cyclase_2"/>
    <property type="match status" value="1"/>
</dbReference>
<dbReference type="PANTHER" id="PTHR31270">
    <property type="entry name" value="GLUTAMINYL-PEPTIDE CYCLOTRANSFERASE"/>
    <property type="match status" value="1"/>
</dbReference>
<accession>A0ABU8I2F3</accession>
<comment type="caution">
    <text evidence="1">The sequence shown here is derived from an EMBL/GenBank/DDBJ whole genome shotgun (WGS) entry which is preliminary data.</text>
</comment>
<dbReference type="InterPro" id="IPR011044">
    <property type="entry name" value="Quino_amine_DH_bsu"/>
</dbReference>
<dbReference type="RefSeq" id="WP_336557155.1">
    <property type="nucleotide sequence ID" value="NZ_JAYLLN010000003.1"/>
</dbReference>
<sequence length="346" mass="38472">MSTKLSGLSLLMTPFLLVMSCKSQKGELEFVNPVTGSKVLKGDKVQVKLNFTDASLDSVVYAIDGEVFERKSDTSTVVFDSNEIGYGNKQLTAKIYSGGKEDMAYSELLIVPPTPKNYVFEVVNTFPHDSTAFTQGLYYDNGVLYESTGMQGRSSLRKVDLTSGKVLQKHDLPSESFGEGMTVVGNRIYMLTWEEMKGLVFDKSSFKQLSTFAYGESKEGWGLTYDGQRFIKSDGTNKLFFLDPTTLKETGSIVIYDDYGPVDSINELEFVDGKVYANLYHADRDIMVIIDPKTGIVEGKVNFVGLYDGKRASTGNEMNGVAYRADSKTLLVTGKDWTKLYEVRIK</sequence>
<dbReference type="Proteomes" id="UP001363035">
    <property type="component" value="Unassembled WGS sequence"/>
</dbReference>
<dbReference type="InterPro" id="IPR007788">
    <property type="entry name" value="QCT"/>
</dbReference>
<dbReference type="EMBL" id="JAYLLN010000003">
    <property type="protein sequence ID" value="MEI5983708.1"/>
    <property type="molecule type" value="Genomic_DNA"/>
</dbReference>
<reference evidence="1 2" key="1">
    <citation type="submission" date="2024-01" db="EMBL/GenBank/DDBJ databases">
        <title>Sphingobacterium tenebrionis sp. nov., a novel endophyte isolated from tenebrio molitor intestines.</title>
        <authorList>
            <person name="Zhang C."/>
        </authorList>
    </citation>
    <scope>NUCLEOTIDE SEQUENCE [LARGE SCALE GENOMIC DNA]</scope>
    <source>
        <strain evidence="1 2">PU5-4</strain>
    </source>
</reference>